<dbReference type="Gene3D" id="3.60.10.10">
    <property type="entry name" value="Endonuclease/exonuclease/phosphatase"/>
    <property type="match status" value="1"/>
</dbReference>
<accession>A0A8T3C4Y1</accession>
<keyword evidence="1" id="KW-1133">Transmembrane helix</keyword>
<reference evidence="3" key="1">
    <citation type="journal article" date="2022" name="Front. Genet.">
        <title>Chromosome-Scale Assembly of the Dendrobium nobile Genome Provides Insights Into the Molecular Mechanism of the Biosynthesis of the Medicinal Active Ingredient of Dendrobium.</title>
        <authorList>
            <person name="Xu Q."/>
            <person name="Niu S.-C."/>
            <person name="Li K.-L."/>
            <person name="Zheng P.-J."/>
            <person name="Zhang X.-J."/>
            <person name="Jia Y."/>
            <person name="Liu Y."/>
            <person name="Niu Y.-X."/>
            <person name="Yu L.-H."/>
            <person name="Chen D.-F."/>
            <person name="Zhang G.-Q."/>
        </authorList>
    </citation>
    <scope>NUCLEOTIDE SEQUENCE</scope>
    <source>
        <tissue evidence="3">Leaf</tissue>
    </source>
</reference>
<dbReference type="SUPFAM" id="SSF56672">
    <property type="entry name" value="DNA/RNA polymerases"/>
    <property type="match status" value="2"/>
</dbReference>
<dbReference type="SUPFAM" id="SSF56219">
    <property type="entry name" value="DNase I-like"/>
    <property type="match status" value="1"/>
</dbReference>
<evidence type="ECO:0000313" key="3">
    <source>
        <dbReference type="EMBL" id="KAI0526835.1"/>
    </source>
</evidence>
<evidence type="ECO:0000313" key="4">
    <source>
        <dbReference type="Proteomes" id="UP000829196"/>
    </source>
</evidence>
<proteinExistence type="predicted"/>
<dbReference type="OrthoDB" id="786668at2759"/>
<dbReference type="Pfam" id="PF00078">
    <property type="entry name" value="RVT_1"/>
    <property type="match status" value="1"/>
</dbReference>
<dbReference type="CDD" id="cd01650">
    <property type="entry name" value="RT_nLTR_like"/>
    <property type="match status" value="1"/>
</dbReference>
<keyword evidence="1" id="KW-0812">Transmembrane</keyword>
<dbReference type="Proteomes" id="UP000829196">
    <property type="component" value="Unassembled WGS sequence"/>
</dbReference>
<dbReference type="PANTHER" id="PTHR33116:SF78">
    <property type="entry name" value="OS12G0587133 PROTEIN"/>
    <property type="match status" value="1"/>
</dbReference>
<dbReference type="InterPro" id="IPR043128">
    <property type="entry name" value="Rev_trsase/Diguanyl_cyclase"/>
</dbReference>
<dbReference type="InterPro" id="IPR043502">
    <property type="entry name" value="DNA/RNA_pol_sf"/>
</dbReference>
<protein>
    <recommendedName>
        <fullName evidence="2">Reverse transcriptase domain-containing protein</fullName>
    </recommendedName>
</protein>
<dbReference type="AlphaFoldDB" id="A0A8T3C4Y1"/>
<evidence type="ECO:0000256" key="1">
    <source>
        <dbReference type="SAM" id="Phobius"/>
    </source>
</evidence>
<dbReference type="Gene3D" id="3.30.70.270">
    <property type="match status" value="1"/>
</dbReference>
<dbReference type="InterPro" id="IPR000477">
    <property type="entry name" value="RT_dom"/>
</dbReference>
<keyword evidence="4" id="KW-1185">Reference proteome</keyword>
<dbReference type="InterPro" id="IPR036691">
    <property type="entry name" value="Endo/exonu/phosph_ase_sf"/>
</dbReference>
<comment type="caution">
    <text evidence="3">The sequence shown here is derived from an EMBL/GenBank/DDBJ whole genome shotgun (WGS) entry which is preliminary data.</text>
</comment>
<organism evidence="3 4">
    <name type="scientific">Dendrobium nobile</name>
    <name type="common">Orchid</name>
    <dbReference type="NCBI Taxonomy" id="94219"/>
    <lineage>
        <taxon>Eukaryota</taxon>
        <taxon>Viridiplantae</taxon>
        <taxon>Streptophyta</taxon>
        <taxon>Embryophyta</taxon>
        <taxon>Tracheophyta</taxon>
        <taxon>Spermatophyta</taxon>
        <taxon>Magnoliopsida</taxon>
        <taxon>Liliopsida</taxon>
        <taxon>Asparagales</taxon>
        <taxon>Orchidaceae</taxon>
        <taxon>Epidendroideae</taxon>
        <taxon>Malaxideae</taxon>
        <taxon>Dendrobiinae</taxon>
        <taxon>Dendrobium</taxon>
    </lineage>
</organism>
<keyword evidence="1" id="KW-0472">Membrane</keyword>
<dbReference type="EMBL" id="JAGYWB010000003">
    <property type="protein sequence ID" value="KAI0526835.1"/>
    <property type="molecule type" value="Genomic_DNA"/>
</dbReference>
<name>A0A8T3C4Y1_DENNO</name>
<evidence type="ECO:0000259" key="2">
    <source>
        <dbReference type="PROSITE" id="PS50878"/>
    </source>
</evidence>
<dbReference type="PROSITE" id="PS50878">
    <property type="entry name" value="RT_POL"/>
    <property type="match status" value="1"/>
</dbReference>
<feature type="domain" description="Reverse transcriptase" evidence="2">
    <location>
        <begin position="362"/>
        <end position="609"/>
    </location>
</feature>
<feature type="transmembrane region" description="Helical" evidence="1">
    <location>
        <begin position="1040"/>
        <end position="1057"/>
    </location>
</feature>
<dbReference type="Pfam" id="PF13966">
    <property type="entry name" value="zf-RVT"/>
    <property type="match status" value="1"/>
</dbReference>
<dbReference type="InterPro" id="IPR026960">
    <property type="entry name" value="RVT-Znf"/>
</dbReference>
<gene>
    <name evidence="3" type="ORF">KFK09_002427</name>
</gene>
<dbReference type="PANTHER" id="PTHR33116">
    <property type="entry name" value="REVERSE TRANSCRIPTASE ZINC-BINDING DOMAIN-CONTAINING PROTEIN-RELATED-RELATED"/>
    <property type="match status" value="1"/>
</dbReference>
<sequence>MAAWNIRGFNHPDKVLSCKRLIKSFRLNLVISGIIWVADKPLLQLSAIYASNNSLDRKELWNSLAHLAPKPDFPWVLIGDFNCCRYASEKLGGNPISHHALFDLNNMIFSNSLVDLHSVGFKFTWFNQRSINPIHIKLDRVLVNVGWQNKFPNSYCSIQSPSCSDHCPIILNSGISVKVYHSFLFKNYWTNFDSYWAALLEVLSLPCSGNPISHFSNCLGLLKDKVKSEDWSSSSCISRHLDVLHDNHANLLSKLQVDPYNLNLNHSFKVSTLELAKFNSMHASWIVQRAKVNWIRNGEDDLKFLFAKIRTRRGCSNSMVNLFANNPTSSRADVVISLIQYYQRLYNPSSPPSPNATQACFPSGTLLPQDEAIRMTSLVLDEEVIADRLKPVMPLIVMDNQAGFVKSRVSTDNILLASDILTYAGKGRGSNIFCAKLDIKKAFDSVSREFLLSRLSQKGFPSLFVNWIKACISGVNFSILLNGALEGFFPSSAGLRQGCPLSPYLFCLVMDAISNFLECSGFKGISVDNFSLTHLLYADDVLIFGEASIENCNKLAIVLRDFANSTGLYVNYDKSAIMLTKNQRNVQAICQSLSIFNIVNKINYLGIPLSFYKLKIEDFLPLLDSINKKMNGWKANLLSLAGRLQYIKFTIQNTIAYWIRGSILPKIVYKHFKKASSRFLFFGDSTYAKKLHMVSWDRICRPKYNGGLGIPSIAALQFSYSCSVIHIMYNTPSPLSNWLICYHKSPWKPPRASDSKIWKLICNTAMAVKHCFTFSITQQAPIHFIWDHWCNNQTISEFLGGNPDGISHDFCLNELIIGTQWVFPNHFPSNLKNVLAGINIGDNGHCLMWKNRSTYKFKNFMDEYYSDLPSCSWFKLVWPKRNILKHSVFVWMALAGGLKTADALQTRNILVPATCNLCHACNETVSHLFFECDYSYTVITSLMPGIWLRKLQNGKTLWLIWNCCNVVGCFYGGSHMFITMRRDHARTPDLDNDEAPGFGSLGWPLGQPGTSVIAANSNLFSKSSYGWKNVIGSSFFLQPFFKAVMVLILKLLMFILLEGVIGGRRRDFVGACRDKIDKTLSQLTDSSEKSAQALLKEDVILWRRTEQSVRFLVCGRERSARESNRWMARGIVRASSLGASRFQTDCLSDVYVCRLMLQVA</sequence>